<dbReference type="PROSITE" id="PS51257">
    <property type="entry name" value="PROKAR_LIPOPROTEIN"/>
    <property type="match status" value="1"/>
</dbReference>
<keyword evidence="2" id="KW-1185">Reference proteome</keyword>
<organism evidence="1 2">
    <name type="scientific">Flavobacterium hiemivividum</name>
    <dbReference type="NCBI Taxonomy" id="2541734"/>
    <lineage>
        <taxon>Bacteria</taxon>
        <taxon>Pseudomonadati</taxon>
        <taxon>Bacteroidota</taxon>
        <taxon>Flavobacteriia</taxon>
        <taxon>Flavobacteriales</taxon>
        <taxon>Flavobacteriaceae</taxon>
        <taxon>Flavobacterium</taxon>
    </lineage>
</organism>
<dbReference type="GO" id="GO:0004553">
    <property type="term" value="F:hydrolase activity, hydrolyzing O-glycosyl compounds"/>
    <property type="evidence" value="ECO:0007669"/>
    <property type="project" value="UniProtKB-ARBA"/>
</dbReference>
<dbReference type="AlphaFoldDB" id="A0A4R5CS58"/>
<evidence type="ECO:0000313" key="2">
    <source>
        <dbReference type="Proteomes" id="UP000294597"/>
    </source>
</evidence>
<protein>
    <submittedName>
        <fullName evidence="1">LamG domain-containing protein</fullName>
    </submittedName>
</protein>
<dbReference type="Pfam" id="PF13385">
    <property type="entry name" value="Laminin_G_3"/>
    <property type="match status" value="1"/>
</dbReference>
<dbReference type="SUPFAM" id="SSF49899">
    <property type="entry name" value="Concanavalin A-like lectins/glucanases"/>
    <property type="match status" value="1"/>
</dbReference>
<dbReference type="Proteomes" id="UP000294597">
    <property type="component" value="Unassembled WGS sequence"/>
</dbReference>
<dbReference type="GO" id="GO:0005975">
    <property type="term" value="P:carbohydrate metabolic process"/>
    <property type="evidence" value="ECO:0007669"/>
    <property type="project" value="UniProtKB-ARBA"/>
</dbReference>
<proteinExistence type="predicted"/>
<comment type="caution">
    <text evidence="1">The sequence shown here is derived from an EMBL/GenBank/DDBJ whole genome shotgun (WGS) entry which is preliminary data.</text>
</comment>
<accession>A0A4R5CS58</accession>
<reference evidence="1 2" key="1">
    <citation type="submission" date="2019-03" db="EMBL/GenBank/DDBJ databases">
        <title>Flavobacterium TSA-D2 sp. nov., isolated from arctic soil.</title>
        <authorList>
            <person name="Chaudhary D.K."/>
        </authorList>
    </citation>
    <scope>NUCLEOTIDE SEQUENCE [LARGE SCALE GENOMIC DNA]</scope>
    <source>
        <strain evidence="1 2">TSA-D2</strain>
    </source>
</reference>
<dbReference type="RefSeq" id="WP_132112980.1">
    <property type="nucleotide sequence ID" value="NZ_SMFO01000017.1"/>
</dbReference>
<dbReference type="InterPro" id="IPR013320">
    <property type="entry name" value="ConA-like_dom_sf"/>
</dbReference>
<dbReference type="EMBL" id="SMFO01000017">
    <property type="protein sequence ID" value="TDE01264.1"/>
    <property type="molecule type" value="Genomic_DNA"/>
</dbReference>
<evidence type="ECO:0000313" key="1">
    <source>
        <dbReference type="EMBL" id="TDE01264.1"/>
    </source>
</evidence>
<gene>
    <name evidence="1" type="ORF">E0F98_15180</name>
</gene>
<dbReference type="Gene3D" id="2.60.120.200">
    <property type="match status" value="1"/>
</dbReference>
<name>A0A4R5CS58_9FLAO</name>
<sequence>MKKNKYIYLFTSVLVSQFFISCNEDSIDRVNSAIPYESIGGYDNSDEIAASNLITKVSFENNITDSKNGITDGTGTAVSYAPGIKGQAYKGSSSSFIAYSTVASSLVSLKNITVSMWINTTPHTGGAQSLFMLPKTTDFWGNIFTMVEGTGPANTMLMKNHIQKDVTPSIPWSGQFIEHGGSNLLPNMFGSWKHVVWMYNGANSTYSMFIDGKKLDLPASIAKRYASDPQTGGVGYGDLANSNVSKFIIGGFQQHLGAPWSAPDGWMLNYTGLMDEFRIYNAALTDNEVVALYKLERDNR</sequence>